<dbReference type="EMBL" id="JBHSQJ010000178">
    <property type="protein sequence ID" value="MFC5911599.1"/>
    <property type="molecule type" value="Genomic_DNA"/>
</dbReference>
<keyword evidence="4" id="KW-1185">Reference proteome</keyword>
<dbReference type="RefSeq" id="WP_380590846.1">
    <property type="nucleotide sequence ID" value="NZ_JBHSQJ010000178.1"/>
</dbReference>
<keyword evidence="2" id="KW-1133">Transmembrane helix</keyword>
<organism evidence="3 4">
    <name type="scientific">Streptacidiphilus monticola</name>
    <dbReference type="NCBI Taxonomy" id="2161674"/>
    <lineage>
        <taxon>Bacteria</taxon>
        <taxon>Bacillati</taxon>
        <taxon>Actinomycetota</taxon>
        <taxon>Actinomycetes</taxon>
        <taxon>Kitasatosporales</taxon>
        <taxon>Streptomycetaceae</taxon>
        <taxon>Streptacidiphilus</taxon>
    </lineage>
</organism>
<evidence type="ECO:0000313" key="3">
    <source>
        <dbReference type="EMBL" id="MFC5911599.1"/>
    </source>
</evidence>
<feature type="region of interest" description="Disordered" evidence="1">
    <location>
        <begin position="202"/>
        <end position="276"/>
    </location>
</feature>
<proteinExistence type="predicted"/>
<gene>
    <name evidence="3" type="ORF">ACFP3V_30885</name>
</gene>
<comment type="caution">
    <text evidence="3">The sequence shown here is derived from an EMBL/GenBank/DDBJ whole genome shotgun (WGS) entry which is preliminary data.</text>
</comment>
<keyword evidence="2" id="KW-0812">Transmembrane</keyword>
<evidence type="ECO:0000256" key="2">
    <source>
        <dbReference type="SAM" id="Phobius"/>
    </source>
</evidence>
<keyword evidence="2" id="KW-0472">Membrane</keyword>
<feature type="compositionally biased region" description="Low complexity" evidence="1">
    <location>
        <begin position="202"/>
        <end position="216"/>
    </location>
</feature>
<feature type="transmembrane region" description="Helical" evidence="2">
    <location>
        <begin position="14"/>
        <end position="35"/>
    </location>
</feature>
<sequence>MDLAEIYRVLRRRWYVLVPGLVVAVGLAAAAWYVLPMKYQSNSTVELLNSQKATVAFDGNPFLSTQAALTGMADTLRRNLVSDTQKRKLKDLGVTETYDAEIADNAQGPMIVLSVTGTDATHVLASEQTLTDYAKQRLLEFQQEQKVPTDALIRSTVIVPPQDPVAQTKSKVQYAAMGGIGGLAVTLVLVFFVEARKRRASEAAASMSAPNPAPGAVRSEPATVAAAEPKGPVPAGLEDDGEEPEDLADATIQLSLLPVPDQRGDEEGSKRRSWFG</sequence>
<reference evidence="4" key="1">
    <citation type="journal article" date="2019" name="Int. J. Syst. Evol. Microbiol.">
        <title>The Global Catalogue of Microorganisms (GCM) 10K type strain sequencing project: providing services to taxonomists for standard genome sequencing and annotation.</title>
        <authorList>
            <consortium name="The Broad Institute Genomics Platform"/>
            <consortium name="The Broad Institute Genome Sequencing Center for Infectious Disease"/>
            <person name="Wu L."/>
            <person name="Ma J."/>
        </authorList>
    </citation>
    <scope>NUCLEOTIDE SEQUENCE [LARGE SCALE GENOMIC DNA]</scope>
    <source>
        <strain evidence="4">JCM 4816</strain>
    </source>
</reference>
<feature type="transmembrane region" description="Helical" evidence="2">
    <location>
        <begin position="174"/>
        <end position="193"/>
    </location>
</feature>
<name>A0ABW1GDQ9_9ACTN</name>
<dbReference type="Proteomes" id="UP001596174">
    <property type="component" value="Unassembled WGS sequence"/>
</dbReference>
<evidence type="ECO:0000256" key="1">
    <source>
        <dbReference type="SAM" id="MobiDB-lite"/>
    </source>
</evidence>
<accession>A0ABW1GDQ9</accession>
<protein>
    <submittedName>
        <fullName evidence="3">Chain length determinant protein</fullName>
    </submittedName>
</protein>
<feature type="compositionally biased region" description="Acidic residues" evidence="1">
    <location>
        <begin position="237"/>
        <end position="248"/>
    </location>
</feature>
<evidence type="ECO:0000313" key="4">
    <source>
        <dbReference type="Proteomes" id="UP001596174"/>
    </source>
</evidence>